<keyword evidence="10 17" id="KW-0521">NADP</keyword>
<keyword evidence="5 17" id="KW-0349">Heme</keyword>
<dbReference type="Gene3D" id="2.40.30.10">
    <property type="entry name" value="Translation factors"/>
    <property type="match status" value="1"/>
</dbReference>
<comment type="catalytic activity">
    <reaction evidence="15 17">
        <text>2 nitric oxide + NADH + 2 O2 = 2 nitrate + NAD(+) + H(+)</text>
        <dbReference type="Rhea" id="RHEA:19469"/>
        <dbReference type="ChEBI" id="CHEBI:15378"/>
        <dbReference type="ChEBI" id="CHEBI:15379"/>
        <dbReference type="ChEBI" id="CHEBI:16480"/>
        <dbReference type="ChEBI" id="CHEBI:17632"/>
        <dbReference type="ChEBI" id="CHEBI:57540"/>
        <dbReference type="ChEBI" id="CHEBI:57945"/>
        <dbReference type="EC" id="1.14.12.17"/>
    </reaction>
</comment>
<evidence type="ECO:0000256" key="15">
    <source>
        <dbReference type="ARBA" id="ARBA00048649"/>
    </source>
</evidence>
<dbReference type="InterPro" id="IPR001433">
    <property type="entry name" value="OxRdtase_FAD/NAD-bd"/>
</dbReference>
<protein>
    <recommendedName>
        <fullName evidence="17">Flavohemoprotein</fullName>
    </recommendedName>
    <alternativeName>
        <fullName evidence="17">Flavohemoglobin</fullName>
    </alternativeName>
    <alternativeName>
        <fullName evidence="17">Hemoglobin-like protein</fullName>
    </alternativeName>
    <alternativeName>
        <fullName evidence="17">Nitric oxide dioxygenase</fullName>
        <shortName evidence="17">NO oxygenase</shortName>
        <shortName evidence="17">NOD</shortName>
        <ecNumber evidence="17">1.14.12.17</ecNumber>
    </alternativeName>
</protein>
<keyword evidence="4 17" id="KW-0216">Detoxification</keyword>
<evidence type="ECO:0000313" key="21">
    <source>
        <dbReference type="Proteomes" id="UP000318681"/>
    </source>
</evidence>
<feature type="domain" description="FAD-binding FR-type" evidence="19">
    <location>
        <begin position="155"/>
        <end position="259"/>
    </location>
</feature>
<keyword evidence="6 17" id="KW-0561">Oxygen transport</keyword>
<feature type="binding site" evidence="17">
    <location>
        <position position="193"/>
    </location>
    <ligand>
        <name>FAD</name>
        <dbReference type="ChEBI" id="CHEBI:57692"/>
    </ligand>
</feature>
<feature type="region of interest" description="Reductase" evidence="17">
    <location>
        <begin position="152"/>
        <end position="403"/>
    </location>
</feature>
<evidence type="ECO:0000256" key="1">
    <source>
        <dbReference type="ARBA" id="ARBA00006401"/>
    </source>
</evidence>
<dbReference type="GO" id="GO:0046872">
    <property type="term" value="F:metal ion binding"/>
    <property type="evidence" value="ECO:0007669"/>
    <property type="project" value="UniProtKB-KW"/>
</dbReference>
<dbReference type="OrthoDB" id="9786134at2"/>
<dbReference type="FunFam" id="3.40.50.80:FF:000010">
    <property type="entry name" value="Flavohemoprotein"/>
    <property type="match status" value="1"/>
</dbReference>
<reference evidence="20 21" key="1">
    <citation type="submission" date="2019-07" db="EMBL/GenBank/DDBJ databases">
        <title>Sphingomonas solaris sp. nov., isolated from a solar panel from Boston, Massachusetts.</title>
        <authorList>
            <person name="Tanner K."/>
            <person name="Pascual J."/>
            <person name="Mancuso C."/>
            <person name="Pereto J."/>
            <person name="Khalil A."/>
            <person name="Vilanova C."/>
        </authorList>
    </citation>
    <scope>NUCLEOTIDE SEQUENCE [LARGE SCALE GENOMIC DNA]</scope>
    <source>
        <strain evidence="20 21">R4DWN</strain>
    </source>
</reference>
<dbReference type="InterPro" id="IPR017927">
    <property type="entry name" value="FAD-bd_FR_type"/>
</dbReference>
<evidence type="ECO:0000256" key="7">
    <source>
        <dbReference type="ARBA" id="ARBA00022630"/>
    </source>
</evidence>
<feature type="binding site" evidence="17">
    <location>
        <begin position="393"/>
        <end position="396"/>
    </location>
    <ligand>
        <name>FAD</name>
        <dbReference type="ChEBI" id="CHEBI:57692"/>
    </ligand>
</feature>
<keyword evidence="11 17" id="KW-0560">Oxidoreductase</keyword>
<feature type="binding site" evidence="17">
    <location>
        <begin position="208"/>
        <end position="211"/>
    </location>
    <ligand>
        <name>FAD</name>
        <dbReference type="ChEBI" id="CHEBI:57692"/>
    </ligand>
</feature>
<comment type="catalytic activity">
    <reaction evidence="16 17">
        <text>2 nitric oxide + NADPH + 2 O2 = 2 nitrate + NADP(+) + H(+)</text>
        <dbReference type="Rhea" id="RHEA:19465"/>
        <dbReference type="ChEBI" id="CHEBI:15378"/>
        <dbReference type="ChEBI" id="CHEBI:15379"/>
        <dbReference type="ChEBI" id="CHEBI:16480"/>
        <dbReference type="ChEBI" id="CHEBI:17632"/>
        <dbReference type="ChEBI" id="CHEBI:57783"/>
        <dbReference type="ChEBI" id="CHEBI:58349"/>
        <dbReference type="EC" id="1.14.12.17"/>
    </reaction>
</comment>
<evidence type="ECO:0000256" key="3">
    <source>
        <dbReference type="ARBA" id="ARBA00022448"/>
    </source>
</evidence>
<dbReference type="Gene3D" id="3.40.50.80">
    <property type="entry name" value="Nucleotide-binding domain of ferredoxin-NADP reductase (FNR) module"/>
    <property type="match status" value="1"/>
</dbReference>
<evidence type="ECO:0000259" key="19">
    <source>
        <dbReference type="PROSITE" id="PS51384"/>
    </source>
</evidence>
<dbReference type="InterPro" id="IPR009050">
    <property type="entry name" value="Globin-like_sf"/>
</dbReference>
<evidence type="ECO:0000256" key="11">
    <source>
        <dbReference type="ARBA" id="ARBA00023002"/>
    </source>
</evidence>
<evidence type="ECO:0000256" key="10">
    <source>
        <dbReference type="ARBA" id="ARBA00022857"/>
    </source>
</evidence>
<dbReference type="PROSITE" id="PS01033">
    <property type="entry name" value="GLOBIN"/>
    <property type="match status" value="1"/>
</dbReference>
<dbReference type="HAMAP" id="MF_01252">
    <property type="entry name" value="Hmp"/>
    <property type="match status" value="1"/>
</dbReference>
<evidence type="ECO:0000256" key="16">
    <source>
        <dbReference type="ARBA" id="ARBA00049433"/>
    </source>
</evidence>
<dbReference type="CDD" id="cd06184">
    <property type="entry name" value="flavohem_like_fad_nad_binding"/>
    <property type="match status" value="1"/>
</dbReference>
<dbReference type="InterPro" id="IPR012292">
    <property type="entry name" value="Globin/Proto"/>
</dbReference>
<dbReference type="Gene3D" id="1.10.490.10">
    <property type="entry name" value="Globins"/>
    <property type="match status" value="1"/>
</dbReference>
<evidence type="ECO:0000313" key="20">
    <source>
        <dbReference type="EMBL" id="TVV77554.1"/>
    </source>
</evidence>
<dbReference type="GO" id="GO:0020037">
    <property type="term" value="F:heme binding"/>
    <property type="evidence" value="ECO:0007669"/>
    <property type="project" value="InterPro"/>
</dbReference>
<dbReference type="GO" id="GO:0071949">
    <property type="term" value="F:FAD binding"/>
    <property type="evidence" value="ECO:0007669"/>
    <property type="project" value="InterPro"/>
</dbReference>
<keyword evidence="3 17" id="KW-0813">Transport</keyword>
<comment type="domain">
    <text evidence="17">Consists of two distinct domains; an N-terminal heme-containing oxygen-binding domain and a C-terminal reductase domain with binding sites for FAD and NAD(P)H.</text>
</comment>
<name>A0A558RDW8_9SPHN</name>
<organism evidence="20 21">
    <name type="scientific">Alterirhizorhabdus solaris</name>
    <dbReference type="NCBI Taxonomy" id="2529389"/>
    <lineage>
        <taxon>Bacteria</taxon>
        <taxon>Pseudomonadati</taxon>
        <taxon>Pseudomonadota</taxon>
        <taxon>Alphaproteobacteria</taxon>
        <taxon>Sphingomonadales</taxon>
        <taxon>Rhizorhabdaceae</taxon>
        <taxon>Alterirhizorhabdus</taxon>
    </lineage>
</organism>
<evidence type="ECO:0000256" key="17">
    <source>
        <dbReference type="HAMAP-Rule" id="MF_01252"/>
    </source>
</evidence>
<dbReference type="EC" id="1.14.12.17" evidence="17"/>
<evidence type="ECO:0000256" key="9">
    <source>
        <dbReference type="ARBA" id="ARBA00022827"/>
    </source>
</evidence>
<feature type="binding site" description="proximal binding residue" evidence="17">
    <location>
        <position position="88"/>
    </location>
    <ligand>
        <name>heme b</name>
        <dbReference type="ChEBI" id="CHEBI:60344"/>
    </ligand>
    <ligandPart>
        <name>Fe</name>
        <dbReference type="ChEBI" id="CHEBI:18248"/>
    </ligandPart>
</feature>
<dbReference type="AlphaFoldDB" id="A0A558RDW8"/>
<sequence>MSQPLSEQTIALVKATVPALEAHGLEIVRVMYARMFENPMIRDLFNQSHHGETGSQPKALATAILAYGRNIDNLGALAPAVERIAQKHVGLQILPEHYSYVAEALLGAIKEVLGEAATPQILGAWGEAYWFLANILIAREDHIYHDLASAEGGWSGWRTFVVDEVRPESAIITSFVLRPTDGRPVIAHKPGQYLTFWLEIPGHPPLKRNYSISAAPNGTTYRISVKREPQGIASNWLHDHAAPGTVLKVAPPAGEFFLADRPERPVVLLSGGVGLTPMVAMLETIAQRHPDLPVHYAHGTLNGSTHAMGDHVRSLVADRPNIRITTFYQQPRTEDVAERDFDEAGLIDEEWLRQETMGAEADYYLCGPRPFLRTFVSTLSLAGVPSDRIHYEFFGPADELLAA</sequence>
<evidence type="ECO:0000256" key="8">
    <source>
        <dbReference type="ARBA" id="ARBA00022723"/>
    </source>
</evidence>
<dbReference type="SUPFAM" id="SSF63380">
    <property type="entry name" value="Riboflavin synthase domain-like"/>
    <property type="match status" value="1"/>
</dbReference>
<feature type="active site" description="Charge relay system" evidence="17">
    <location>
        <position position="140"/>
    </location>
</feature>
<evidence type="ECO:0000256" key="2">
    <source>
        <dbReference type="ARBA" id="ARBA00008414"/>
    </source>
</evidence>
<dbReference type="RefSeq" id="WP_145147073.1">
    <property type="nucleotide sequence ID" value="NZ_VNIM01000001.1"/>
</dbReference>
<dbReference type="InterPro" id="IPR023950">
    <property type="entry name" value="Hmp"/>
</dbReference>
<dbReference type="GO" id="GO:0005344">
    <property type="term" value="F:oxygen carrier activity"/>
    <property type="evidence" value="ECO:0007669"/>
    <property type="project" value="UniProtKB-UniRule"/>
</dbReference>
<evidence type="ECO:0000256" key="4">
    <source>
        <dbReference type="ARBA" id="ARBA00022575"/>
    </source>
</evidence>
<dbReference type="SUPFAM" id="SSF52343">
    <property type="entry name" value="Ferredoxin reductase-like, C-terminal NADP-linked domain"/>
    <property type="match status" value="1"/>
</dbReference>
<keyword evidence="7 17" id="KW-0285">Flavoprotein</keyword>
<dbReference type="InterPro" id="IPR039261">
    <property type="entry name" value="FNR_nucleotide-bd"/>
</dbReference>
<feature type="site" description="Involved in heme-bound ligand stabilization and O-O bond activation" evidence="17">
    <location>
        <position position="32"/>
    </location>
</feature>
<gene>
    <name evidence="20" type="primary">hmpA</name>
    <name evidence="17" type="synonym">hmp</name>
    <name evidence="20" type="ORF">FOY91_00635</name>
</gene>
<dbReference type="GO" id="GO:0008941">
    <property type="term" value="F:nitric oxide dioxygenase NAD(P)H activity"/>
    <property type="evidence" value="ECO:0007669"/>
    <property type="project" value="UniProtKB-UniRule"/>
</dbReference>
<keyword evidence="13 17" id="KW-0520">NAD</keyword>
<dbReference type="GO" id="GO:0019825">
    <property type="term" value="F:oxygen binding"/>
    <property type="evidence" value="ECO:0007669"/>
    <property type="project" value="InterPro"/>
</dbReference>
<dbReference type="Proteomes" id="UP000318681">
    <property type="component" value="Unassembled WGS sequence"/>
</dbReference>
<evidence type="ECO:0000256" key="12">
    <source>
        <dbReference type="ARBA" id="ARBA00023004"/>
    </source>
</evidence>
<feature type="domain" description="Globin" evidence="18">
    <location>
        <begin position="4"/>
        <end position="141"/>
    </location>
</feature>
<dbReference type="SUPFAM" id="SSF46458">
    <property type="entry name" value="Globin-like"/>
    <property type="match status" value="1"/>
</dbReference>
<evidence type="ECO:0000256" key="14">
    <source>
        <dbReference type="ARBA" id="ARBA00025094"/>
    </source>
</evidence>
<dbReference type="Pfam" id="PF00042">
    <property type="entry name" value="Globin"/>
    <property type="match status" value="1"/>
</dbReference>
<comment type="function">
    <text evidence="14 17">Is involved in NO detoxification in an aerobic process, termed nitric oxide dioxygenase (NOD) reaction that utilizes O(2) and NAD(P)H to convert NO to nitrate, which protects the bacterium from various noxious nitrogen compounds. Therefore, plays a central role in the inducible response to nitrosative stress.</text>
</comment>
<comment type="cofactor">
    <cofactor evidence="17">
        <name>heme b</name>
        <dbReference type="ChEBI" id="CHEBI:60344"/>
    </cofactor>
    <text evidence="17">Binds 1 heme b (iron(II)-protoporphyrin IX) group per subunit.</text>
</comment>
<dbReference type="PANTHER" id="PTHR43396">
    <property type="entry name" value="FLAVOHEMOPROTEIN"/>
    <property type="match status" value="1"/>
</dbReference>
<dbReference type="EMBL" id="VNIM01000001">
    <property type="protein sequence ID" value="TVV77554.1"/>
    <property type="molecule type" value="Genomic_DNA"/>
</dbReference>
<dbReference type="FunFam" id="1.10.490.10:FF:000003">
    <property type="entry name" value="Flavohemoprotein"/>
    <property type="match status" value="1"/>
</dbReference>
<accession>A0A558RDW8</accession>
<dbReference type="NCBIfam" id="NF009805">
    <property type="entry name" value="PRK13289.1"/>
    <property type="match status" value="1"/>
</dbReference>
<comment type="similarity">
    <text evidence="2 17">Belongs to the globin family. Two-domain flavohemoproteins subfamily.</text>
</comment>
<feature type="binding site" evidence="17">
    <location>
        <begin position="272"/>
        <end position="277"/>
    </location>
    <ligand>
        <name>NADP(+)</name>
        <dbReference type="ChEBI" id="CHEBI:58349"/>
    </ligand>
</feature>
<dbReference type="PRINTS" id="PR00410">
    <property type="entry name" value="PHEHYDRXLASE"/>
</dbReference>
<evidence type="ECO:0000256" key="13">
    <source>
        <dbReference type="ARBA" id="ARBA00023027"/>
    </source>
</evidence>
<keyword evidence="8 17" id="KW-0479">Metal-binding</keyword>
<dbReference type="CDD" id="cd14781">
    <property type="entry name" value="FHb-globin_1"/>
    <property type="match status" value="1"/>
</dbReference>
<comment type="cofactor">
    <cofactor evidence="17">
        <name>FAD</name>
        <dbReference type="ChEBI" id="CHEBI:57692"/>
    </cofactor>
    <text evidence="17">Binds 1 FAD per subunit.</text>
</comment>
<evidence type="ECO:0000256" key="5">
    <source>
        <dbReference type="ARBA" id="ARBA00022617"/>
    </source>
</evidence>
<keyword evidence="9 17" id="KW-0274">FAD</keyword>
<proteinExistence type="inferred from homology"/>
<dbReference type="InterPro" id="IPR017938">
    <property type="entry name" value="Riboflavin_synthase-like_b-brl"/>
</dbReference>
<dbReference type="InterPro" id="IPR000971">
    <property type="entry name" value="Globin"/>
</dbReference>
<comment type="similarity">
    <text evidence="1 17">In the C-terminal section; belongs to the flavoprotein pyridine nucleotide cytochrome reductase family.</text>
</comment>
<feature type="active site" description="Charge relay system" evidence="17">
    <location>
        <position position="98"/>
    </location>
</feature>
<dbReference type="Pfam" id="PF00175">
    <property type="entry name" value="NAD_binding_1"/>
    <property type="match status" value="1"/>
</dbReference>
<feature type="site" description="Influences the redox potential of the prosthetic heme and FAD groups" evidence="17">
    <location>
        <position position="392"/>
    </location>
</feature>
<dbReference type="PANTHER" id="PTHR43396:SF3">
    <property type="entry name" value="FLAVOHEMOPROTEIN"/>
    <property type="match status" value="1"/>
</dbReference>
<dbReference type="FunFam" id="2.40.30.10:FF:000034">
    <property type="entry name" value="Flavohemoprotein"/>
    <property type="match status" value="1"/>
</dbReference>
<evidence type="ECO:0000256" key="6">
    <source>
        <dbReference type="ARBA" id="ARBA00022621"/>
    </source>
</evidence>
<dbReference type="GO" id="GO:0071500">
    <property type="term" value="P:cellular response to nitrosative stress"/>
    <property type="evidence" value="ECO:0007669"/>
    <property type="project" value="TreeGrafter"/>
</dbReference>
<dbReference type="GO" id="GO:0009636">
    <property type="term" value="P:response to toxic substance"/>
    <property type="evidence" value="ECO:0007669"/>
    <property type="project" value="UniProtKB-KW"/>
</dbReference>
<dbReference type="GO" id="GO:0046210">
    <property type="term" value="P:nitric oxide catabolic process"/>
    <property type="evidence" value="ECO:0007669"/>
    <property type="project" value="TreeGrafter"/>
</dbReference>
<keyword evidence="12 17" id="KW-0408">Iron</keyword>
<feature type="site" description="Influences the redox potential of the prosthetic heme and FAD groups" evidence="17">
    <location>
        <position position="87"/>
    </location>
</feature>
<comment type="caution">
    <text evidence="20">The sequence shown here is derived from an EMBL/GenBank/DDBJ whole genome shotgun (WGS) entry which is preliminary data.</text>
</comment>
<dbReference type="PROSITE" id="PS51384">
    <property type="entry name" value="FAD_FR"/>
    <property type="match status" value="1"/>
</dbReference>
<keyword evidence="21" id="KW-1185">Reference proteome</keyword>
<evidence type="ECO:0000259" key="18">
    <source>
        <dbReference type="PROSITE" id="PS01033"/>
    </source>
</evidence>